<name>A0A0F9WUD1_9ZZZZ</name>
<sequence>MTMTDVINLLRDECRQEGSQMAWAAANGVSDAYVSDVLLGRRDPGQSILEGLGLEKVVTYAPIAKEGA</sequence>
<gene>
    <name evidence="1" type="ORF">LCGC14_0309000</name>
</gene>
<organism evidence="1">
    <name type="scientific">marine sediment metagenome</name>
    <dbReference type="NCBI Taxonomy" id="412755"/>
    <lineage>
        <taxon>unclassified sequences</taxon>
        <taxon>metagenomes</taxon>
        <taxon>ecological metagenomes</taxon>
    </lineage>
</organism>
<evidence type="ECO:0008006" key="2">
    <source>
        <dbReference type="Google" id="ProtNLM"/>
    </source>
</evidence>
<dbReference type="EMBL" id="LAZR01000200">
    <property type="protein sequence ID" value="KKN82478.1"/>
    <property type="molecule type" value="Genomic_DNA"/>
</dbReference>
<reference evidence="1" key="1">
    <citation type="journal article" date="2015" name="Nature">
        <title>Complex archaea that bridge the gap between prokaryotes and eukaryotes.</title>
        <authorList>
            <person name="Spang A."/>
            <person name="Saw J.H."/>
            <person name="Jorgensen S.L."/>
            <person name="Zaremba-Niedzwiedzka K."/>
            <person name="Martijn J."/>
            <person name="Lind A.E."/>
            <person name="van Eijk R."/>
            <person name="Schleper C."/>
            <person name="Guy L."/>
            <person name="Ettema T.J."/>
        </authorList>
    </citation>
    <scope>NUCLEOTIDE SEQUENCE</scope>
</reference>
<comment type="caution">
    <text evidence="1">The sequence shown here is derived from an EMBL/GenBank/DDBJ whole genome shotgun (WGS) entry which is preliminary data.</text>
</comment>
<proteinExistence type="predicted"/>
<evidence type="ECO:0000313" key="1">
    <source>
        <dbReference type="EMBL" id="KKN82478.1"/>
    </source>
</evidence>
<protein>
    <recommendedName>
        <fullName evidence="2">HTH cro/C1-type domain-containing protein</fullName>
    </recommendedName>
</protein>
<accession>A0A0F9WUD1</accession>
<dbReference type="AlphaFoldDB" id="A0A0F9WUD1"/>